<comment type="caution">
    <text evidence="1">The sequence shown here is derived from an EMBL/GenBank/DDBJ whole genome shotgun (WGS) entry which is preliminary data.</text>
</comment>
<protein>
    <submittedName>
        <fullName evidence="1">Uncharacterized protein</fullName>
    </submittedName>
</protein>
<evidence type="ECO:0000313" key="1">
    <source>
        <dbReference type="EMBL" id="KUG03651.1"/>
    </source>
</evidence>
<name>A0A0W8E5K9_9ZZZZ</name>
<reference evidence="1" key="1">
    <citation type="journal article" date="2015" name="Proc. Natl. Acad. Sci. U.S.A.">
        <title>Networks of energetic and metabolic interactions define dynamics in microbial communities.</title>
        <authorList>
            <person name="Embree M."/>
            <person name="Liu J.K."/>
            <person name="Al-Bassam M.M."/>
            <person name="Zengler K."/>
        </authorList>
    </citation>
    <scope>NUCLEOTIDE SEQUENCE</scope>
</reference>
<organism evidence="1">
    <name type="scientific">hydrocarbon metagenome</name>
    <dbReference type="NCBI Taxonomy" id="938273"/>
    <lineage>
        <taxon>unclassified sequences</taxon>
        <taxon>metagenomes</taxon>
        <taxon>ecological metagenomes</taxon>
    </lineage>
</organism>
<dbReference type="AlphaFoldDB" id="A0A0W8E5K9"/>
<gene>
    <name evidence="1" type="ORF">ASZ90_018950</name>
</gene>
<proteinExistence type="predicted"/>
<accession>A0A0W8E5K9</accession>
<dbReference type="EMBL" id="LNQE01001873">
    <property type="protein sequence ID" value="KUG03651.1"/>
    <property type="molecule type" value="Genomic_DNA"/>
</dbReference>
<sequence>MKIAKRFLKDLHITKMSRVLLFGSVSTLRVRFGQELLGINRWE</sequence>